<proteinExistence type="inferred from homology"/>
<comment type="caution">
    <text evidence="7">The sequence shown here is derived from an EMBL/GenBank/DDBJ whole genome shotgun (WGS) entry which is preliminary data.</text>
</comment>
<evidence type="ECO:0000313" key="7">
    <source>
        <dbReference type="EMBL" id="PQJ55180.1"/>
    </source>
</evidence>
<dbReference type="InterPro" id="IPR038484">
    <property type="entry name" value="MucB/RseB_C_sf"/>
</dbReference>
<dbReference type="Pfam" id="PF17188">
    <property type="entry name" value="MucB_RseB_C"/>
    <property type="match status" value="1"/>
</dbReference>
<comment type="subcellular location">
    <subcellularLocation>
        <location evidence="1">Periplasm</location>
    </subcellularLocation>
</comment>
<evidence type="ECO:0000259" key="6">
    <source>
        <dbReference type="Pfam" id="PF17188"/>
    </source>
</evidence>
<dbReference type="InterPro" id="IPR033434">
    <property type="entry name" value="MucB/RseB_N"/>
</dbReference>
<evidence type="ECO:0000256" key="3">
    <source>
        <dbReference type="ARBA" id="ARBA00022729"/>
    </source>
</evidence>
<evidence type="ECO:0000256" key="4">
    <source>
        <dbReference type="ARBA" id="ARBA00022764"/>
    </source>
</evidence>
<dbReference type="GO" id="GO:0045152">
    <property type="term" value="F:antisigma factor binding"/>
    <property type="evidence" value="ECO:0007669"/>
    <property type="project" value="TreeGrafter"/>
</dbReference>
<keyword evidence="4" id="KW-0574">Periplasm</keyword>
<sequence>MGEKVNAGVWLAKLKIALTQSNFQAGIVTMKADKTKSYNWIHGVIDAKADGEKPLEVEGISPLIGTGVSNLRHNQIVTFIEPNKEAYSIESDSIRKFIPPIFYQDINQLSESYQFVMVSKNQIGGRSAQLIRIESIDDTAYNYWVWIDVESALPLRMAFVNKKGEVIEQILMTHLSVFAEPTEEIIKLGEHTLPTPPSSLIATHQETNNWNMSWIPNSFSLIKSDRHHLSITREVSDYYLYSDGLVEFSIYVQRQLDSFNSPLVLQEGAMSFVMVRSDGFDVTVVGTIPAETAYKVASSVKSL</sequence>
<dbReference type="PANTHER" id="PTHR38782">
    <property type="match status" value="1"/>
</dbReference>
<dbReference type="Gene3D" id="3.30.200.100">
    <property type="entry name" value="MucB/RseB, C-terminal domain"/>
    <property type="match status" value="1"/>
</dbReference>
<dbReference type="Gene3D" id="2.50.20.10">
    <property type="entry name" value="Lipoprotein localisation LolA/LolB/LppX"/>
    <property type="match status" value="1"/>
</dbReference>
<feature type="domain" description="MucB/RseB C-terminal" evidence="6">
    <location>
        <begin position="205"/>
        <end position="301"/>
    </location>
</feature>
<organism evidence="7 8">
    <name type="scientific">Psychrosphaera saromensis</name>
    <dbReference type="NCBI Taxonomy" id="716813"/>
    <lineage>
        <taxon>Bacteria</taxon>
        <taxon>Pseudomonadati</taxon>
        <taxon>Pseudomonadota</taxon>
        <taxon>Gammaproteobacteria</taxon>
        <taxon>Alteromonadales</taxon>
        <taxon>Pseudoalteromonadaceae</taxon>
        <taxon>Psychrosphaera</taxon>
    </lineage>
</organism>
<keyword evidence="8" id="KW-1185">Reference proteome</keyword>
<dbReference type="EMBL" id="MSCH01000003">
    <property type="protein sequence ID" value="PQJ55180.1"/>
    <property type="molecule type" value="Genomic_DNA"/>
</dbReference>
<evidence type="ECO:0008006" key="9">
    <source>
        <dbReference type="Google" id="ProtNLM"/>
    </source>
</evidence>
<feature type="domain" description="MucB/RseB N-terminal" evidence="5">
    <location>
        <begin position="7"/>
        <end position="182"/>
    </location>
</feature>
<evidence type="ECO:0000313" key="8">
    <source>
        <dbReference type="Proteomes" id="UP000239007"/>
    </source>
</evidence>
<dbReference type="InterPro" id="IPR033436">
    <property type="entry name" value="MucB/RseB_C"/>
</dbReference>
<evidence type="ECO:0000256" key="1">
    <source>
        <dbReference type="ARBA" id="ARBA00004418"/>
    </source>
</evidence>
<gene>
    <name evidence="7" type="ORF">BTO11_06815</name>
</gene>
<dbReference type="CDD" id="cd16327">
    <property type="entry name" value="RseB"/>
    <property type="match status" value="1"/>
</dbReference>
<keyword evidence="3" id="KW-0732">Signal</keyword>
<dbReference type="Proteomes" id="UP000239007">
    <property type="component" value="Unassembled WGS sequence"/>
</dbReference>
<dbReference type="Pfam" id="PF03888">
    <property type="entry name" value="MucB_RseB"/>
    <property type="match status" value="1"/>
</dbReference>
<dbReference type="InterPro" id="IPR005588">
    <property type="entry name" value="MucB_RseB"/>
</dbReference>
<comment type="similarity">
    <text evidence="2">Belongs to the RseB family.</text>
</comment>
<dbReference type="AlphaFoldDB" id="A0A2S7V0W8"/>
<protein>
    <recommendedName>
        <fullName evidence="9">Sigma-E factor regulatory protein RseB</fullName>
    </recommendedName>
</protein>
<accession>A0A2S7V0W8</accession>
<evidence type="ECO:0000256" key="2">
    <source>
        <dbReference type="ARBA" id="ARBA00008150"/>
    </source>
</evidence>
<dbReference type="PANTHER" id="PTHR38782:SF1">
    <property type="entry name" value="SIGMA-E FACTOR REGULATORY PROTEIN RSEB"/>
    <property type="match status" value="1"/>
</dbReference>
<reference evidence="7 8" key="1">
    <citation type="submission" date="2016-12" db="EMBL/GenBank/DDBJ databases">
        <title>Diversity of luminous bacteria.</title>
        <authorList>
            <person name="Yoshizawa S."/>
            <person name="Kogure K."/>
        </authorList>
    </citation>
    <scope>NUCLEOTIDE SEQUENCE [LARGE SCALE GENOMIC DNA]</scope>
    <source>
        <strain evidence="7 8">SA4-48</strain>
    </source>
</reference>
<dbReference type="GO" id="GO:0032885">
    <property type="term" value="P:regulation of polysaccharide biosynthetic process"/>
    <property type="evidence" value="ECO:0007669"/>
    <property type="project" value="TreeGrafter"/>
</dbReference>
<dbReference type="PIRSF" id="PIRSF005427">
    <property type="entry name" value="RseB"/>
    <property type="match status" value="1"/>
</dbReference>
<evidence type="ECO:0000259" key="5">
    <source>
        <dbReference type="Pfam" id="PF03888"/>
    </source>
</evidence>
<name>A0A2S7V0W8_9GAMM</name>
<dbReference type="GO" id="GO:0030288">
    <property type="term" value="C:outer membrane-bounded periplasmic space"/>
    <property type="evidence" value="ECO:0007669"/>
    <property type="project" value="TreeGrafter"/>
</dbReference>